<proteinExistence type="inferred from homology"/>
<organism evidence="3">
    <name type="scientific">Streptomyces sp. NBC_00119</name>
    <dbReference type="NCBI Taxonomy" id="2975659"/>
    <lineage>
        <taxon>Bacteria</taxon>
        <taxon>Bacillati</taxon>
        <taxon>Actinomycetota</taxon>
        <taxon>Actinomycetes</taxon>
        <taxon>Kitasatosporales</taxon>
        <taxon>Streptomycetaceae</taxon>
        <taxon>Streptomyces</taxon>
    </lineage>
</organism>
<dbReference type="InterPro" id="IPR002539">
    <property type="entry name" value="MaoC-like_dom"/>
</dbReference>
<accession>A0AAU1TZ44</accession>
<dbReference type="Pfam" id="PF01575">
    <property type="entry name" value="MaoC_dehydratas"/>
    <property type="match status" value="1"/>
</dbReference>
<dbReference type="AlphaFoldDB" id="A0AAU1TZ44"/>
<dbReference type="CDD" id="cd03450">
    <property type="entry name" value="NodN"/>
    <property type="match status" value="1"/>
</dbReference>
<gene>
    <name evidence="3" type="ORF">OHU69_04125</name>
</gene>
<name>A0AAU1TZ44_9ACTN</name>
<dbReference type="InterPro" id="IPR029069">
    <property type="entry name" value="HotDog_dom_sf"/>
</dbReference>
<comment type="similarity">
    <text evidence="1">Belongs to the enoyl-CoA hydratase/isomerase family.</text>
</comment>
<sequence>MTETAAQLRPTTVEDLVNLIGTEIGPTQWHTVTQERINAFADLTGDHQWIHVDPERAAQSPFGSTIAHGLYSLSRGPRFMEELMAFDGFAHSLNYGYNKVRFISPLPVNSRIRMRGTFLSVDVVKPGQVNVLTQMTIEADGIDKPIVVAESIGRFTEHTQDGPTAQGATG</sequence>
<dbReference type="EMBL" id="CP108195">
    <property type="protein sequence ID" value="WTS10328.1"/>
    <property type="molecule type" value="Genomic_DNA"/>
</dbReference>
<dbReference type="Gene3D" id="3.10.129.10">
    <property type="entry name" value="Hotdog Thioesterase"/>
    <property type="match status" value="1"/>
</dbReference>
<dbReference type="PANTHER" id="PTHR42993:SF1">
    <property type="entry name" value="MAOC-LIKE DEHYDRATASE DOMAIN-CONTAINING PROTEIN"/>
    <property type="match status" value="1"/>
</dbReference>
<protein>
    <submittedName>
        <fullName evidence="3">MaoC family dehydratase</fullName>
    </submittedName>
</protein>
<dbReference type="SUPFAM" id="SSF54637">
    <property type="entry name" value="Thioesterase/thiol ester dehydrase-isomerase"/>
    <property type="match status" value="1"/>
</dbReference>
<dbReference type="InterPro" id="IPR039375">
    <property type="entry name" value="NodN-like"/>
</dbReference>
<reference evidence="3" key="1">
    <citation type="submission" date="2022-10" db="EMBL/GenBank/DDBJ databases">
        <title>The complete genomes of actinobacterial strains from the NBC collection.</title>
        <authorList>
            <person name="Joergensen T.S."/>
            <person name="Alvarez Arevalo M."/>
            <person name="Sterndorff E.B."/>
            <person name="Faurdal D."/>
            <person name="Vuksanovic O."/>
            <person name="Mourched A.-S."/>
            <person name="Charusanti P."/>
            <person name="Shaw S."/>
            <person name="Blin K."/>
            <person name="Weber T."/>
        </authorList>
    </citation>
    <scope>NUCLEOTIDE SEQUENCE</scope>
    <source>
        <strain evidence="3">NBC_00119</strain>
    </source>
</reference>
<dbReference type="PANTHER" id="PTHR42993">
    <property type="entry name" value="MAOC-LIKE DEHYDRATASE DOMAIN-CONTAINING PROTEIN"/>
    <property type="match status" value="1"/>
</dbReference>
<evidence type="ECO:0000256" key="1">
    <source>
        <dbReference type="ARBA" id="ARBA00005254"/>
    </source>
</evidence>
<feature type="domain" description="MaoC-like" evidence="2">
    <location>
        <begin position="18"/>
        <end position="131"/>
    </location>
</feature>
<evidence type="ECO:0000313" key="3">
    <source>
        <dbReference type="EMBL" id="WTS10328.1"/>
    </source>
</evidence>
<evidence type="ECO:0000259" key="2">
    <source>
        <dbReference type="Pfam" id="PF01575"/>
    </source>
</evidence>